<name>A0A5C8PIM8_9HYPH</name>
<dbReference type="OrthoDB" id="2853714at2"/>
<dbReference type="Proteomes" id="UP000321638">
    <property type="component" value="Unassembled WGS sequence"/>
</dbReference>
<reference evidence="1 2" key="1">
    <citation type="submission" date="2019-06" db="EMBL/GenBank/DDBJ databases">
        <title>New taxonomy in bacterial strain CC-CFT640, isolated from vineyard.</title>
        <authorList>
            <person name="Lin S.-Y."/>
            <person name="Tsai C.-F."/>
            <person name="Young C.-C."/>
        </authorList>
    </citation>
    <scope>NUCLEOTIDE SEQUENCE [LARGE SCALE GENOMIC DNA]</scope>
    <source>
        <strain evidence="1 2">CC-CFT640</strain>
    </source>
</reference>
<keyword evidence="2" id="KW-1185">Reference proteome</keyword>
<accession>A0A5C8PIM8</accession>
<dbReference type="AlphaFoldDB" id="A0A5C8PIM8"/>
<protein>
    <recommendedName>
        <fullName evidence="3">SCP2 sterol-binding domain-containing protein</fullName>
    </recommendedName>
</protein>
<proteinExistence type="predicted"/>
<sequence>MLDRLPDLVNGNAALVRRGRHLSTTFLVEVGPQAWLVHVRDGRIAGVEQGPFRMASWSFALRGTAEGWAKFWQPVPPPYYQDLFGLLRQNELRFEGDLLPLWANMLYVKGVMGMLRGSRGAS</sequence>
<evidence type="ECO:0000313" key="1">
    <source>
        <dbReference type="EMBL" id="TXL73223.1"/>
    </source>
</evidence>
<organism evidence="1 2">
    <name type="scientific">Vineibacter terrae</name>
    <dbReference type="NCBI Taxonomy" id="2586908"/>
    <lineage>
        <taxon>Bacteria</taxon>
        <taxon>Pseudomonadati</taxon>
        <taxon>Pseudomonadota</taxon>
        <taxon>Alphaproteobacteria</taxon>
        <taxon>Hyphomicrobiales</taxon>
        <taxon>Vineibacter</taxon>
    </lineage>
</organism>
<evidence type="ECO:0008006" key="3">
    <source>
        <dbReference type="Google" id="ProtNLM"/>
    </source>
</evidence>
<comment type="caution">
    <text evidence="1">The sequence shown here is derived from an EMBL/GenBank/DDBJ whole genome shotgun (WGS) entry which is preliminary data.</text>
</comment>
<dbReference type="EMBL" id="VDUZ01000027">
    <property type="protein sequence ID" value="TXL73223.1"/>
    <property type="molecule type" value="Genomic_DNA"/>
</dbReference>
<evidence type="ECO:0000313" key="2">
    <source>
        <dbReference type="Proteomes" id="UP000321638"/>
    </source>
</evidence>
<gene>
    <name evidence="1" type="ORF">FHP25_22435</name>
</gene>